<feature type="transmembrane region" description="Helical" evidence="8">
    <location>
        <begin position="351"/>
        <end position="370"/>
    </location>
</feature>
<organism evidence="10 11">
    <name type="scientific">Streptomyces griseoincarnatus</name>
    <dbReference type="NCBI Taxonomy" id="29305"/>
    <lineage>
        <taxon>Bacteria</taxon>
        <taxon>Bacillati</taxon>
        <taxon>Actinomycetota</taxon>
        <taxon>Actinomycetes</taxon>
        <taxon>Kitasatosporales</taxon>
        <taxon>Streptomycetaceae</taxon>
        <taxon>Streptomyces</taxon>
        <taxon>Streptomyces griseoincarnatus group</taxon>
    </lineage>
</organism>
<feature type="transmembrane region" description="Helical" evidence="8">
    <location>
        <begin position="324"/>
        <end position="345"/>
    </location>
</feature>
<keyword evidence="5 8" id="KW-1133">Transmembrane helix</keyword>
<protein>
    <submittedName>
        <fullName evidence="10">Cation:proton antiporter</fullName>
    </submittedName>
</protein>
<accession>A0ABT0VXC9</accession>
<feature type="transmembrane region" description="Helical" evidence="8">
    <location>
        <begin position="90"/>
        <end position="111"/>
    </location>
</feature>
<evidence type="ECO:0000259" key="9">
    <source>
        <dbReference type="Pfam" id="PF00999"/>
    </source>
</evidence>
<feature type="transmembrane region" description="Helical" evidence="8">
    <location>
        <begin position="117"/>
        <end position="138"/>
    </location>
</feature>
<dbReference type="RefSeq" id="WP_251098665.1">
    <property type="nucleotide sequence ID" value="NZ_JAMQBH010000007.1"/>
</dbReference>
<evidence type="ECO:0000256" key="1">
    <source>
        <dbReference type="ARBA" id="ARBA00004141"/>
    </source>
</evidence>
<feature type="region of interest" description="Disordered" evidence="7">
    <location>
        <begin position="381"/>
        <end position="400"/>
    </location>
</feature>
<dbReference type="PANTHER" id="PTHR42751:SF6">
    <property type="entry name" value="CONSERVED INTEGRAL MEMBRANE TRANSPORT PROTEIN-RELATED"/>
    <property type="match status" value="1"/>
</dbReference>
<feature type="domain" description="Cation/H+ exchanger transmembrane" evidence="9">
    <location>
        <begin position="15"/>
        <end position="372"/>
    </location>
</feature>
<evidence type="ECO:0000256" key="4">
    <source>
        <dbReference type="ARBA" id="ARBA00022692"/>
    </source>
</evidence>
<dbReference type="InterPro" id="IPR038770">
    <property type="entry name" value="Na+/solute_symporter_sf"/>
</dbReference>
<dbReference type="Proteomes" id="UP001523263">
    <property type="component" value="Unassembled WGS sequence"/>
</dbReference>
<evidence type="ECO:0000256" key="7">
    <source>
        <dbReference type="SAM" id="MobiDB-lite"/>
    </source>
</evidence>
<evidence type="ECO:0000256" key="6">
    <source>
        <dbReference type="ARBA" id="ARBA00023136"/>
    </source>
</evidence>
<feature type="transmembrane region" description="Helical" evidence="8">
    <location>
        <begin position="6"/>
        <end position="26"/>
    </location>
</feature>
<evidence type="ECO:0000256" key="8">
    <source>
        <dbReference type="SAM" id="Phobius"/>
    </source>
</evidence>
<dbReference type="InterPro" id="IPR006153">
    <property type="entry name" value="Cation/H_exchanger_TM"/>
</dbReference>
<evidence type="ECO:0000256" key="3">
    <source>
        <dbReference type="ARBA" id="ARBA00022448"/>
    </source>
</evidence>
<keyword evidence="4 8" id="KW-0812">Transmembrane</keyword>
<evidence type="ECO:0000313" key="10">
    <source>
        <dbReference type="EMBL" id="MCM2514826.1"/>
    </source>
</evidence>
<feature type="transmembrane region" description="Helical" evidence="8">
    <location>
        <begin position="33"/>
        <end position="51"/>
    </location>
</feature>
<dbReference type="PANTHER" id="PTHR42751">
    <property type="entry name" value="SODIUM/HYDROGEN EXCHANGER FAMILY/TRKA DOMAIN PROTEIN"/>
    <property type="match status" value="1"/>
</dbReference>
<dbReference type="Gene3D" id="1.20.1530.20">
    <property type="match status" value="1"/>
</dbReference>
<keyword evidence="11" id="KW-1185">Reference proteome</keyword>
<feature type="transmembrane region" description="Helical" evidence="8">
    <location>
        <begin position="268"/>
        <end position="284"/>
    </location>
</feature>
<sequence>MHDTATMLIELGAIILVLGLLGRLAGRVGFSPIPLYLLVGLAFGHGGILALQASEEFIAVGAEIGVILLLLMLGLEYSASELVTNLRTQYPSGVVDFVLNAVPGAVAALILGWGPVAAVALAGVTWISSSGVIAKVLGDLRRLGNRETPVVLGVLVIEDLAMAVYLPILIAVLAGAGLAGGSVTLLIALGTVGAVLYLALRHGRLISRAVSSDNAEMLLLVVLGLTLLVAGVAQELQVSAAVGAFLVGIALSGEVAEGASNLLTPLRDLFAAVFFVFFGLSTDPSDIPPVLVPALLLAIVTAATKIATGWYAARRAGIKGAGRWRAGGTLVARGEFSIVIAGLAVGVEPRIGPLATAYVLILVVVGPLTARWTEPLARKVTGRPETPVEPGRAAPEPVKV</sequence>
<name>A0ABT0VXC9_STRGI</name>
<comment type="similarity">
    <text evidence="2">Belongs to the monovalent cation:proton antiporter 2 (CPA2) transporter (TC 2.A.37) family.</text>
</comment>
<gene>
    <name evidence="10" type="ORF">NC658_16360</name>
</gene>
<feature type="transmembrane region" description="Helical" evidence="8">
    <location>
        <begin position="212"/>
        <end position="232"/>
    </location>
</feature>
<dbReference type="Pfam" id="PF00999">
    <property type="entry name" value="Na_H_Exchanger"/>
    <property type="match status" value="1"/>
</dbReference>
<comment type="caution">
    <text evidence="10">The sequence shown here is derived from an EMBL/GenBank/DDBJ whole genome shotgun (WGS) entry which is preliminary data.</text>
</comment>
<feature type="transmembrane region" description="Helical" evidence="8">
    <location>
        <begin position="290"/>
        <end position="312"/>
    </location>
</feature>
<evidence type="ECO:0000313" key="11">
    <source>
        <dbReference type="Proteomes" id="UP001523263"/>
    </source>
</evidence>
<reference evidence="10 11" key="1">
    <citation type="submission" date="2022-06" db="EMBL/GenBank/DDBJ databases">
        <title>Whole genome sequence of Streptomyces griseoincarnatus RB7AG.</title>
        <authorList>
            <person name="Ray L."/>
            <person name="Behera S."/>
            <person name="Panda A.N."/>
        </authorList>
    </citation>
    <scope>NUCLEOTIDE SEQUENCE [LARGE SCALE GENOMIC DNA]</scope>
    <source>
        <strain evidence="10 11">RB7AG</strain>
    </source>
</reference>
<feature type="transmembrane region" description="Helical" evidence="8">
    <location>
        <begin position="179"/>
        <end position="200"/>
    </location>
</feature>
<feature type="transmembrane region" description="Helical" evidence="8">
    <location>
        <begin position="150"/>
        <end position="173"/>
    </location>
</feature>
<comment type="subcellular location">
    <subcellularLocation>
        <location evidence="1">Membrane</location>
        <topology evidence="1">Multi-pass membrane protein</topology>
    </subcellularLocation>
</comment>
<evidence type="ECO:0000256" key="2">
    <source>
        <dbReference type="ARBA" id="ARBA00005551"/>
    </source>
</evidence>
<dbReference type="EMBL" id="JAMQBH010000007">
    <property type="protein sequence ID" value="MCM2514826.1"/>
    <property type="molecule type" value="Genomic_DNA"/>
</dbReference>
<feature type="transmembrane region" description="Helical" evidence="8">
    <location>
        <begin position="238"/>
        <end position="256"/>
    </location>
</feature>
<keyword evidence="3" id="KW-0813">Transport</keyword>
<keyword evidence="6 8" id="KW-0472">Membrane</keyword>
<feature type="transmembrane region" description="Helical" evidence="8">
    <location>
        <begin position="57"/>
        <end position="78"/>
    </location>
</feature>
<proteinExistence type="inferred from homology"/>
<evidence type="ECO:0000256" key="5">
    <source>
        <dbReference type="ARBA" id="ARBA00022989"/>
    </source>
</evidence>